<keyword evidence="2" id="KW-1133">Transmembrane helix</keyword>
<protein>
    <submittedName>
        <fullName evidence="3">Uncharacterized protein</fullName>
    </submittedName>
</protein>
<dbReference type="AlphaFoldDB" id="A0A518G4I5"/>
<evidence type="ECO:0000313" key="4">
    <source>
        <dbReference type="Proteomes" id="UP000318017"/>
    </source>
</evidence>
<dbReference type="Proteomes" id="UP000318017">
    <property type="component" value="Chromosome"/>
</dbReference>
<evidence type="ECO:0000313" key="3">
    <source>
        <dbReference type="EMBL" id="QDV23506.1"/>
    </source>
</evidence>
<dbReference type="EMBL" id="CP036298">
    <property type="protein sequence ID" value="QDV23506.1"/>
    <property type="molecule type" value="Genomic_DNA"/>
</dbReference>
<dbReference type="KEGG" id="ahel:Q31a_18050"/>
<keyword evidence="4" id="KW-1185">Reference proteome</keyword>
<accession>A0A518G4I5</accession>
<reference evidence="3 4" key="1">
    <citation type="submission" date="2019-02" db="EMBL/GenBank/DDBJ databases">
        <title>Deep-cultivation of Planctomycetes and their phenomic and genomic characterization uncovers novel biology.</title>
        <authorList>
            <person name="Wiegand S."/>
            <person name="Jogler M."/>
            <person name="Boedeker C."/>
            <person name="Pinto D."/>
            <person name="Vollmers J."/>
            <person name="Rivas-Marin E."/>
            <person name="Kohn T."/>
            <person name="Peeters S.H."/>
            <person name="Heuer A."/>
            <person name="Rast P."/>
            <person name="Oberbeckmann S."/>
            <person name="Bunk B."/>
            <person name="Jeske O."/>
            <person name="Meyerdierks A."/>
            <person name="Storesund J.E."/>
            <person name="Kallscheuer N."/>
            <person name="Luecker S."/>
            <person name="Lage O.M."/>
            <person name="Pohl T."/>
            <person name="Merkel B.J."/>
            <person name="Hornburger P."/>
            <person name="Mueller R.-W."/>
            <person name="Bruemmer F."/>
            <person name="Labrenz M."/>
            <person name="Spormann A.M."/>
            <person name="Op den Camp H."/>
            <person name="Overmann J."/>
            <person name="Amann R."/>
            <person name="Jetten M.S.M."/>
            <person name="Mascher T."/>
            <person name="Medema M.H."/>
            <person name="Devos D.P."/>
            <person name="Kaster A.-K."/>
            <person name="Ovreas L."/>
            <person name="Rohde M."/>
            <person name="Galperin M.Y."/>
            <person name="Jogler C."/>
        </authorList>
    </citation>
    <scope>NUCLEOTIDE SEQUENCE [LARGE SCALE GENOMIC DNA]</scope>
    <source>
        <strain evidence="3 4">Q31a</strain>
    </source>
</reference>
<feature type="region of interest" description="Disordered" evidence="1">
    <location>
        <begin position="131"/>
        <end position="165"/>
    </location>
</feature>
<feature type="compositionally biased region" description="Polar residues" evidence="1">
    <location>
        <begin position="146"/>
        <end position="165"/>
    </location>
</feature>
<organism evidence="3 4">
    <name type="scientific">Aureliella helgolandensis</name>
    <dbReference type="NCBI Taxonomy" id="2527968"/>
    <lineage>
        <taxon>Bacteria</taxon>
        <taxon>Pseudomonadati</taxon>
        <taxon>Planctomycetota</taxon>
        <taxon>Planctomycetia</taxon>
        <taxon>Pirellulales</taxon>
        <taxon>Pirellulaceae</taxon>
        <taxon>Aureliella</taxon>
    </lineage>
</organism>
<sequence length="165" mass="16990">MDMNREEESLQVAWLQTAARVDSCLESLAKRQLIFALSLLVLSLCVLCGCQAGASGFPMQNMTRVPPPGTGTYQTSGDYYNNNTSAVPVSSNGQSAGATLAPVGGNLPTTNLTASSNSQVNPVSASASSSVFSDTKDSIASDPPTFGSSNNNAVTPASYNSGIEN</sequence>
<evidence type="ECO:0000256" key="2">
    <source>
        <dbReference type="SAM" id="Phobius"/>
    </source>
</evidence>
<gene>
    <name evidence="3" type="ORF">Q31a_18050</name>
</gene>
<name>A0A518G4I5_9BACT</name>
<keyword evidence="2" id="KW-0472">Membrane</keyword>
<evidence type="ECO:0000256" key="1">
    <source>
        <dbReference type="SAM" id="MobiDB-lite"/>
    </source>
</evidence>
<keyword evidence="2" id="KW-0812">Transmembrane</keyword>
<proteinExistence type="predicted"/>
<feature type="transmembrane region" description="Helical" evidence="2">
    <location>
        <begin position="33"/>
        <end position="54"/>
    </location>
</feature>